<dbReference type="RefSeq" id="WP_181833741.1">
    <property type="nucleotide sequence ID" value="NZ_CP025198.1"/>
</dbReference>
<dbReference type="Proteomes" id="UP000251995">
    <property type="component" value="Chromosome"/>
</dbReference>
<keyword evidence="1" id="KW-0472">Membrane</keyword>
<accession>A0A344UX56</accession>
<name>A0A344UX56_9ACTN</name>
<dbReference type="AlphaFoldDB" id="A0A344UX56"/>
<proteinExistence type="predicted"/>
<dbReference type="InterPro" id="IPR006976">
    <property type="entry name" value="VanZ-like"/>
</dbReference>
<organism evidence="3 4">
    <name type="scientific">Acidipropionibacterium virtanenii</name>
    <dbReference type="NCBI Taxonomy" id="2057246"/>
    <lineage>
        <taxon>Bacteria</taxon>
        <taxon>Bacillati</taxon>
        <taxon>Actinomycetota</taxon>
        <taxon>Actinomycetes</taxon>
        <taxon>Propionibacteriales</taxon>
        <taxon>Propionibacteriaceae</taxon>
        <taxon>Acidipropionibacterium</taxon>
    </lineage>
</organism>
<keyword evidence="1" id="KW-0812">Transmembrane</keyword>
<feature type="transmembrane region" description="Helical" evidence="1">
    <location>
        <begin position="56"/>
        <end position="78"/>
    </location>
</feature>
<dbReference type="InterPro" id="IPR053150">
    <property type="entry name" value="Teicoplanin_resist-assoc"/>
</dbReference>
<keyword evidence="1" id="KW-1133">Transmembrane helix</keyword>
<dbReference type="Pfam" id="PF04892">
    <property type="entry name" value="VanZ"/>
    <property type="match status" value="1"/>
</dbReference>
<evidence type="ECO:0000256" key="1">
    <source>
        <dbReference type="SAM" id="Phobius"/>
    </source>
</evidence>
<dbReference type="KEGG" id="acij:JS278_02719"/>
<feature type="domain" description="VanZ-like" evidence="2">
    <location>
        <begin position="14"/>
        <end position="132"/>
    </location>
</feature>
<dbReference type="PANTHER" id="PTHR36834:SF1">
    <property type="entry name" value="INTEGRAL MEMBRANE PROTEIN"/>
    <property type="match status" value="1"/>
</dbReference>
<dbReference type="EMBL" id="CP025198">
    <property type="protein sequence ID" value="AXE39854.1"/>
    <property type="molecule type" value="Genomic_DNA"/>
</dbReference>
<evidence type="ECO:0000313" key="3">
    <source>
        <dbReference type="EMBL" id="AXE39854.1"/>
    </source>
</evidence>
<feature type="transmembrane region" description="Helical" evidence="1">
    <location>
        <begin position="84"/>
        <end position="104"/>
    </location>
</feature>
<dbReference type="PANTHER" id="PTHR36834">
    <property type="entry name" value="MEMBRANE PROTEIN-RELATED"/>
    <property type="match status" value="1"/>
</dbReference>
<sequence length="147" mass="15919">MGSGTVIARLAVPLYLIAIAAAVLLPDPQAIGTFKYNVGMQIQRIANRISHVSPTALGDIASNIIAFIPLTFLLGMAWRRVPVWVWGLVGMLASVGAETAQYLLPELSRRPDIWNVIENSIGAWIGALLASLTRACRSDRRTPKLLS</sequence>
<reference evidence="3 4" key="1">
    <citation type="submission" date="2017-12" db="EMBL/GenBank/DDBJ databases">
        <title>The whole genome sequence of the Acidipropionibacterium virtanenii sp. nov. type strain JS278.</title>
        <authorList>
            <person name="Laine P."/>
            <person name="Deptula P."/>
            <person name="Varmanen P."/>
            <person name="Auvinen P."/>
        </authorList>
    </citation>
    <scope>NUCLEOTIDE SEQUENCE [LARGE SCALE GENOMIC DNA]</scope>
    <source>
        <strain evidence="3 4">JS278</strain>
    </source>
</reference>
<feature type="transmembrane region" description="Helical" evidence="1">
    <location>
        <begin position="6"/>
        <end position="25"/>
    </location>
</feature>
<evidence type="ECO:0000313" key="4">
    <source>
        <dbReference type="Proteomes" id="UP000251995"/>
    </source>
</evidence>
<protein>
    <recommendedName>
        <fullName evidence="2">VanZ-like domain-containing protein</fullName>
    </recommendedName>
</protein>
<keyword evidence="4" id="KW-1185">Reference proteome</keyword>
<evidence type="ECO:0000259" key="2">
    <source>
        <dbReference type="Pfam" id="PF04892"/>
    </source>
</evidence>
<gene>
    <name evidence="3" type="ORF">JS278_02719</name>
</gene>